<dbReference type="PROSITE" id="PS50822">
    <property type="entry name" value="PIWI"/>
    <property type="match status" value="1"/>
</dbReference>
<dbReference type="OMA" id="KCYENIS"/>
<proteinExistence type="predicted"/>
<protein>
    <recommendedName>
        <fullName evidence="1">Piwi domain-containing protein</fullName>
    </recommendedName>
</protein>
<accession>A0A803N6F1</accession>
<dbReference type="InterPro" id="IPR036397">
    <property type="entry name" value="RNaseH_sf"/>
</dbReference>
<name>A0A803N6F1_CHEQI</name>
<evidence type="ECO:0000313" key="2">
    <source>
        <dbReference type="EnsemblPlants" id="AUR62041289-RA:cds"/>
    </source>
</evidence>
<dbReference type="AlphaFoldDB" id="A0A803N6F1"/>
<dbReference type="Proteomes" id="UP000596660">
    <property type="component" value="Unplaced"/>
</dbReference>
<dbReference type="Pfam" id="PF02171">
    <property type="entry name" value="Piwi"/>
    <property type="match status" value="1"/>
</dbReference>
<dbReference type="GO" id="GO:0003676">
    <property type="term" value="F:nucleic acid binding"/>
    <property type="evidence" value="ECO:0007669"/>
    <property type="project" value="InterPro"/>
</dbReference>
<dbReference type="SUPFAM" id="SSF53098">
    <property type="entry name" value="Ribonuclease H-like"/>
    <property type="match status" value="1"/>
</dbReference>
<evidence type="ECO:0000313" key="3">
    <source>
        <dbReference type="Proteomes" id="UP000596660"/>
    </source>
</evidence>
<dbReference type="PANTHER" id="PTHR22891">
    <property type="entry name" value="EUKARYOTIC TRANSLATION INITIATION FACTOR 2C"/>
    <property type="match status" value="1"/>
</dbReference>
<dbReference type="EnsemblPlants" id="AUR62041289-RA">
    <property type="protein sequence ID" value="AUR62041289-RA:cds"/>
    <property type="gene ID" value="AUR62041289"/>
</dbReference>
<evidence type="ECO:0000259" key="1">
    <source>
        <dbReference type="PROSITE" id="PS50822"/>
    </source>
</evidence>
<dbReference type="Gene3D" id="3.40.50.2300">
    <property type="match status" value="1"/>
</dbReference>
<dbReference type="Gene3D" id="3.30.420.10">
    <property type="entry name" value="Ribonuclease H-like superfamily/Ribonuclease H"/>
    <property type="match status" value="1"/>
</dbReference>
<organism evidence="2 3">
    <name type="scientific">Chenopodium quinoa</name>
    <name type="common">Quinoa</name>
    <dbReference type="NCBI Taxonomy" id="63459"/>
    <lineage>
        <taxon>Eukaryota</taxon>
        <taxon>Viridiplantae</taxon>
        <taxon>Streptophyta</taxon>
        <taxon>Embryophyta</taxon>
        <taxon>Tracheophyta</taxon>
        <taxon>Spermatophyta</taxon>
        <taxon>Magnoliopsida</taxon>
        <taxon>eudicotyledons</taxon>
        <taxon>Gunneridae</taxon>
        <taxon>Pentapetalae</taxon>
        <taxon>Caryophyllales</taxon>
        <taxon>Chenopodiaceae</taxon>
        <taxon>Chenopodioideae</taxon>
        <taxon>Atripliceae</taxon>
        <taxon>Chenopodium</taxon>
    </lineage>
</organism>
<dbReference type="InterPro" id="IPR003165">
    <property type="entry name" value="Piwi"/>
</dbReference>
<sequence length="452" mass="51693">MTTVEFSVMEPLKLKLRNLDGYVRAIDVDKEKCQWNLVKNLVFEGPSLKHWAVVVFNCPNSSKEVDLVMLFVQNLIRRCKTLGLHMEDPLSTIWASMDELESADSVTSVLEQVQREAHETNESNLQLVLCVMAHKHTGHRNIKWVSETKIGVLTQCCLFDMAKRGQDQYLANLGIKINAKLGGSTVELNDQPSLFDEAADHVMLIGADVNHPPPSDSSSKSVAFVVASMNWQAANKYISRISYQKNRLEEIKMFGSICLELIKCYENISRVKPNKLVTFRDGVSEGQFDMAFNKELLDLKDELRKIDNYHPTITLIVAQKRHLTRLFRAAQGDDENNIRLGTVVDTDIVHPSQFDFYLRSHYGSMGTSKPTYYHLLWDDHKFSPEKLQQFIYHLCFTFAKCSKPVSLVPPIYYANRLAFRGQLYCDAQRPLGESPSDRNPAHSDIKNFMYFI</sequence>
<feature type="domain" description="Piwi" evidence="1">
    <location>
        <begin position="127"/>
        <end position="419"/>
    </location>
</feature>
<dbReference type="InterPro" id="IPR012337">
    <property type="entry name" value="RNaseH-like_sf"/>
</dbReference>
<reference evidence="2" key="1">
    <citation type="journal article" date="2017" name="Nature">
        <title>The genome of Chenopodium quinoa.</title>
        <authorList>
            <person name="Jarvis D.E."/>
            <person name="Ho Y.S."/>
            <person name="Lightfoot D.J."/>
            <person name="Schmoeckel S.M."/>
            <person name="Li B."/>
            <person name="Borm T.J.A."/>
            <person name="Ohyanagi H."/>
            <person name="Mineta K."/>
            <person name="Michell C.T."/>
            <person name="Saber N."/>
            <person name="Kharbatia N.M."/>
            <person name="Rupper R.R."/>
            <person name="Sharp A.R."/>
            <person name="Dally N."/>
            <person name="Boughton B.A."/>
            <person name="Woo Y.H."/>
            <person name="Gao G."/>
            <person name="Schijlen E.G.W.M."/>
            <person name="Guo X."/>
            <person name="Momin A.A."/>
            <person name="Negrao S."/>
            <person name="Al-Babili S."/>
            <person name="Gehring C."/>
            <person name="Roessner U."/>
            <person name="Jung C."/>
            <person name="Murphy K."/>
            <person name="Arold S.T."/>
            <person name="Gojobori T."/>
            <person name="van der Linden C.G."/>
            <person name="van Loo E.N."/>
            <person name="Jellen E.N."/>
            <person name="Maughan P.J."/>
            <person name="Tester M."/>
        </authorList>
    </citation>
    <scope>NUCLEOTIDE SEQUENCE [LARGE SCALE GENOMIC DNA]</scope>
    <source>
        <strain evidence="2">cv. PI 614886</strain>
    </source>
</reference>
<dbReference type="Gramene" id="AUR62041289-RA">
    <property type="protein sequence ID" value="AUR62041289-RA:cds"/>
    <property type="gene ID" value="AUR62041289"/>
</dbReference>
<dbReference type="SMART" id="SM00950">
    <property type="entry name" value="Piwi"/>
    <property type="match status" value="1"/>
</dbReference>
<reference evidence="2" key="2">
    <citation type="submission" date="2021-03" db="UniProtKB">
        <authorList>
            <consortium name="EnsemblPlants"/>
        </authorList>
    </citation>
    <scope>IDENTIFICATION</scope>
</reference>
<keyword evidence="3" id="KW-1185">Reference proteome</keyword>